<dbReference type="PANTHER" id="PTHR41913:SF1">
    <property type="entry name" value="DUF1684 DOMAIN-CONTAINING PROTEIN"/>
    <property type="match status" value="1"/>
</dbReference>
<dbReference type="Pfam" id="PF07920">
    <property type="entry name" value="DUF1684"/>
    <property type="match status" value="1"/>
</dbReference>
<organism evidence="1">
    <name type="scientific">hydrothermal vent metagenome</name>
    <dbReference type="NCBI Taxonomy" id="652676"/>
    <lineage>
        <taxon>unclassified sequences</taxon>
        <taxon>metagenomes</taxon>
        <taxon>ecological metagenomes</taxon>
    </lineage>
</organism>
<dbReference type="PROSITE" id="PS51257">
    <property type="entry name" value="PROKAR_LIPOPROTEIN"/>
    <property type="match status" value="1"/>
</dbReference>
<evidence type="ECO:0000313" key="1">
    <source>
        <dbReference type="EMBL" id="VAW35271.1"/>
    </source>
</evidence>
<dbReference type="Gene3D" id="6.10.250.1680">
    <property type="match status" value="1"/>
</dbReference>
<accession>A0A3B0UWE2</accession>
<dbReference type="AlphaFoldDB" id="A0A3B0UWE2"/>
<proteinExistence type="predicted"/>
<dbReference type="InterPro" id="IPR012467">
    <property type="entry name" value="DUF1684"/>
</dbReference>
<name>A0A3B0UWE2_9ZZZZ</name>
<gene>
    <name evidence="1" type="ORF">MNBD_DELTA03-1682</name>
</gene>
<feature type="non-terminal residue" evidence="1">
    <location>
        <position position="169"/>
    </location>
</feature>
<dbReference type="EMBL" id="UOEX01000121">
    <property type="protein sequence ID" value="VAW35271.1"/>
    <property type="molecule type" value="Genomic_DNA"/>
</dbReference>
<reference evidence="1" key="1">
    <citation type="submission" date="2018-06" db="EMBL/GenBank/DDBJ databases">
        <authorList>
            <person name="Zhirakovskaya E."/>
        </authorList>
    </citation>
    <scope>NUCLEOTIDE SEQUENCE</scope>
</reference>
<dbReference type="PANTHER" id="PTHR41913">
    <property type="entry name" value="DUF1684 DOMAIN-CONTAINING PROTEIN"/>
    <property type="match status" value="1"/>
</dbReference>
<protein>
    <submittedName>
        <fullName evidence="1">Uncharacterized protein</fullName>
    </submittedName>
</protein>
<sequence length="169" mass="19005">MKRGTLFLIVVGIMVWTGVVSCSKPNRVQILAYQKAILNTRADKDRFFATYPDSPLLPVQRMNFKGLRYYRPDIDYKVTAVFTPAKTAGSFQIQTSSGRPRVYVVLGRLNFSLKGHKLTLTAYQEKDLLAKHPDDLFVPFTDLTSDKTTYGGGRYLDVKSKGSGSRQVT</sequence>